<feature type="transmembrane region" description="Helical" evidence="1">
    <location>
        <begin position="120"/>
        <end position="140"/>
    </location>
</feature>
<reference evidence="4" key="3">
    <citation type="submission" date="2025-09" db="UniProtKB">
        <authorList>
            <consortium name="Ensembl"/>
        </authorList>
    </citation>
    <scope>IDENTIFICATION</scope>
</reference>
<organism evidence="4 5">
    <name type="scientific">Gouania willdenowi</name>
    <name type="common">Blunt-snouted clingfish</name>
    <name type="synonym">Lepadogaster willdenowi</name>
    <dbReference type="NCBI Taxonomy" id="441366"/>
    <lineage>
        <taxon>Eukaryota</taxon>
        <taxon>Metazoa</taxon>
        <taxon>Chordata</taxon>
        <taxon>Craniata</taxon>
        <taxon>Vertebrata</taxon>
        <taxon>Euteleostomi</taxon>
        <taxon>Actinopterygii</taxon>
        <taxon>Neopterygii</taxon>
        <taxon>Teleostei</taxon>
        <taxon>Neoteleostei</taxon>
        <taxon>Acanthomorphata</taxon>
        <taxon>Ovalentaria</taxon>
        <taxon>Blenniimorphae</taxon>
        <taxon>Blenniiformes</taxon>
        <taxon>Gobiesocoidei</taxon>
        <taxon>Gobiesocidae</taxon>
        <taxon>Gobiesocinae</taxon>
        <taxon>Gouania</taxon>
    </lineage>
</organism>
<dbReference type="InterPro" id="IPR011600">
    <property type="entry name" value="Pept_C14_caspase"/>
</dbReference>
<dbReference type="Gene3D" id="3.40.50.1460">
    <property type="match status" value="1"/>
</dbReference>
<feature type="domain" description="Caspase family p10" evidence="3">
    <location>
        <begin position="67"/>
        <end position="109"/>
    </location>
</feature>
<accession>A0A8C5E7I3</accession>
<feature type="chain" id="PRO_5034701762" description="Caspase family p10 domain-containing protein" evidence="2">
    <location>
        <begin position="21"/>
        <end position="146"/>
    </location>
</feature>
<keyword evidence="5" id="KW-1185">Reference proteome</keyword>
<evidence type="ECO:0000259" key="3">
    <source>
        <dbReference type="PROSITE" id="PS50207"/>
    </source>
</evidence>
<dbReference type="GO" id="GO:0006508">
    <property type="term" value="P:proteolysis"/>
    <property type="evidence" value="ECO:0007669"/>
    <property type="project" value="InterPro"/>
</dbReference>
<keyword evidence="2" id="KW-0732">Signal</keyword>
<dbReference type="GO" id="GO:0004197">
    <property type="term" value="F:cysteine-type endopeptidase activity"/>
    <property type="evidence" value="ECO:0007669"/>
    <property type="project" value="InterPro"/>
</dbReference>
<evidence type="ECO:0000256" key="2">
    <source>
        <dbReference type="SAM" id="SignalP"/>
    </source>
</evidence>
<evidence type="ECO:0000256" key="1">
    <source>
        <dbReference type="SAM" id="Phobius"/>
    </source>
</evidence>
<dbReference type="PROSITE" id="PS50207">
    <property type="entry name" value="CASPASE_P10"/>
    <property type="match status" value="1"/>
</dbReference>
<dbReference type="AlphaFoldDB" id="A0A8C5E7I3"/>
<dbReference type="SUPFAM" id="SSF52129">
    <property type="entry name" value="Caspase-like"/>
    <property type="match status" value="1"/>
</dbReference>
<dbReference type="InterPro" id="IPR002138">
    <property type="entry name" value="Pept_C14_p10"/>
</dbReference>
<dbReference type="Pfam" id="PF00656">
    <property type="entry name" value="Peptidase_C14"/>
    <property type="match status" value="1"/>
</dbReference>
<dbReference type="Proteomes" id="UP000694680">
    <property type="component" value="Chromosome 21"/>
</dbReference>
<name>A0A8C5E7I3_GOUWI</name>
<protein>
    <recommendedName>
        <fullName evidence="3">Caspase family p10 domain-containing protein</fullName>
    </recommendedName>
</protein>
<keyword evidence="1" id="KW-1133">Transmembrane helix</keyword>
<reference evidence="4" key="1">
    <citation type="submission" date="2020-06" db="EMBL/GenBank/DDBJ databases">
        <authorList>
            <consortium name="Wellcome Sanger Institute Data Sharing"/>
        </authorList>
    </citation>
    <scope>NUCLEOTIDE SEQUENCE [LARGE SCALE GENOMIC DNA]</scope>
</reference>
<keyword evidence="1" id="KW-0472">Membrane</keyword>
<dbReference type="Ensembl" id="ENSGWIT00000019013.1">
    <property type="protein sequence ID" value="ENSGWIP00000017224.1"/>
    <property type="gene ID" value="ENSGWIG00000009595.1"/>
</dbReference>
<dbReference type="InterPro" id="IPR029030">
    <property type="entry name" value="Caspase-like_dom_sf"/>
</dbReference>
<evidence type="ECO:0000313" key="4">
    <source>
        <dbReference type="Ensembl" id="ENSGWIP00000017224.1"/>
    </source>
</evidence>
<feature type="signal peptide" evidence="2">
    <location>
        <begin position="1"/>
        <end position="20"/>
    </location>
</feature>
<sequence length="146" mass="16081">VFKAAGHFALLVLFVWHSGAVVLCVRDVHGSSGGVGWGHIKKCAWGPVSTVAGLGHCQAHAETDSNPSHRVSVEANFLLAYSTVPGYYSWRNQGQGSGFQLEIMQILTRVNYMGNQMPSFVFMLTSTVFQLTVHLLKFTLSRHRMT</sequence>
<evidence type="ECO:0000313" key="5">
    <source>
        <dbReference type="Proteomes" id="UP000694680"/>
    </source>
</evidence>
<keyword evidence="1" id="KW-0812">Transmembrane</keyword>
<proteinExistence type="predicted"/>
<reference evidence="4" key="2">
    <citation type="submission" date="2025-08" db="UniProtKB">
        <authorList>
            <consortium name="Ensembl"/>
        </authorList>
    </citation>
    <scope>IDENTIFICATION</scope>
</reference>